<dbReference type="EMBL" id="BAEG01000113">
    <property type="protein sequence ID" value="GAB16204.1"/>
    <property type="molecule type" value="Genomic_DNA"/>
</dbReference>
<dbReference type="AlphaFoldDB" id="H0QTQ3"/>
<organism evidence="2 3">
    <name type="scientific">Arthrobacter globiformis (strain ATCC 8010 / DSM 20124 / JCM 1332 / NBRC 12137 / NCIMB 8907 / NRRL B-2979 / 168)</name>
    <dbReference type="NCBI Taxonomy" id="1077972"/>
    <lineage>
        <taxon>Bacteria</taxon>
        <taxon>Bacillati</taxon>
        <taxon>Actinomycetota</taxon>
        <taxon>Actinomycetes</taxon>
        <taxon>Micrococcales</taxon>
        <taxon>Micrococcaceae</taxon>
        <taxon>Arthrobacter</taxon>
    </lineage>
</organism>
<keyword evidence="3" id="KW-1185">Reference proteome</keyword>
<evidence type="ECO:0000313" key="3">
    <source>
        <dbReference type="Proteomes" id="UP000003828"/>
    </source>
</evidence>
<reference evidence="2 3" key="1">
    <citation type="submission" date="2011-12" db="EMBL/GenBank/DDBJ databases">
        <title>Whole genome shotgun sequence of Arthrobacter globiformis NBRC 12137.</title>
        <authorList>
            <person name="Miyazawa S."/>
            <person name="Hosoyama A."/>
            <person name="Tsuchikane K."/>
            <person name="Katsumata H."/>
            <person name="Yamazaki S."/>
            <person name="Fujita N."/>
        </authorList>
    </citation>
    <scope>NUCLEOTIDE SEQUENCE [LARGE SCALE GENOMIC DNA]</scope>
    <source>
        <strain evidence="2 3">NBRC 12137</strain>
    </source>
</reference>
<gene>
    <name evidence="2" type="ORF">ARGLB_113_00600</name>
</gene>
<accession>H0QTQ3</accession>
<evidence type="ECO:0000313" key="2">
    <source>
        <dbReference type="EMBL" id="GAB16204.1"/>
    </source>
</evidence>
<dbReference type="STRING" id="1077972.ARGLB_113_00600"/>
<protein>
    <submittedName>
        <fullName evidence="2">Uncharacterized protein</fullName>
    </submittedName>
</protein>
<feature type="region of interest" description="Disordered" evidence="1">
    <location>
        <begin position="34"/>
        <end position="58"/>
    </location>
</feature>
<proteinExistence type="predicted"/>
<dbReference type="Proteomes" id="UP000003828">
    <property type="component" value="Unassembled WGS sequence"/>
</dbReference>
<evidence type="ECO:0000256" key="1">
    <source>
        <dbReference type="SAM" id="MobiDB-lite"/>
    </source>
</evidence>
<sequence>MPTLYEAEFRQDGMCPKGQAPLAQIAKDFGLSDTTLSAGLPSPNVRNRDGRDLGGGVG</sequence>
<comment type="caution">
    <text evidence="2">The sequence shown here is derived from an EMBL/GenBank/DDBJ whole genome shotgun (WGS) entry which is preliminary data.</text>
</comment>
<name>H0QTQ3_ARTG1</name>